<comment type="caution">
    <text evidence="1">The sequence shown here is derived from an EMBL/GenBank/DDBJ whole genome shotgun (WGS) entry which is preliminary data.</text>
</comment>
<reference evidence="1" key="1">
    <citation type="submission" date="2021-03" db="EMBL/GenBank/DDBJ databases">
        <authorList>
            <person name="Tagirdzhanova G."/>
        </authorList>
    </citation>
    <scope>NUCLEOTIDE SEQUENCE</scope>
</reference>
<sequence>MTVAEIKQAKAADLVMERDASFGTVVDVPTQTKQREARYDMRTVTPQRTRELLEIIVPEALVFERTPIVGGLATEETPAEVETLIHGSVSALDILLEITAQLASKAKEEGFADAARVVMSAQDIEISSRETALDGVEGDKIKALGEYDVVINIKQVEPIRRKVRVVASRQKTDDSV</sequence>
<keyword evidence="2" id="KW-1185">Reference proteome</keyword>
<dbReference type="OrthoDB" id="5555409at2759"/>
<evidence type="ECO:0000313" key="1">
    <source>
        <dbReference type="EMBL" id="CAF9923853.1"/>
    </source>
</evidence>
<dbReference type="EMBL" id="CAJPDQ010000020">
    <property type="protein sequence ID" value="CAF9923853.1"/>
    <property type="molecule type" value="Genomic_DNA"/>
</dbReference>
<protein>
    <submittedName>
        <fullName evidence="1">Uncharacterized protein</fullName>
    </submittedName>
</protein>
<dbReference type="AlphaFoldDB" id="A0A8H3FG32"/>
<organism evidence="1 2">
    <name type="scientific">Gomphillus americanus</name>
    <dbReference type="NCBI Taxonomy" id="1940652"/>
    <lineage>
        <taxon>Eukaryota</taxon>
        <taxon>Fungi</taxon>
        <taxon>Dikarya</taxon>
        <taxon>Ascomycota</taxon>
        <taxon>Pezizomycotina</taxon>
        <taxon>Lecanoromycetes</taxon>
        <taxon>OSLEUM clade</taxon>
        <taxon>Ostropomycetidae</taxon>
        <taxon>Ostropales</taxon>
        <taxon>Graphidaceae</taxon>
        <taxon>Gomphilloideae</taxon>
        <taxon>Gomphillus</taxon>
    </lineage>
</organism>
<evidence type="ECO:0000313" key="2">
    <source>
        <dbReference type="Proteomes" id="UP000664169"/>
    </source>
</evidence>
<gene>
    <name evidence="1" type="ORF">GOMPHAMPRED_003467</name>
</gene>
<accession>A0A8H3FG32</accession>
<dbReference type="Proteomes" id="UP000664169">
    <property type="component" value="Unassembled WGS sequence"/>
</dbReference>
<proteinExistence type="predicted"/>
<name>A0A8H3FG32_9LECA</name>